<reference evidence="4" key="1">
    <citation type="journal article" date="2019" name="Environ. Microbiol.">
        <title>Fungal ecological strategies reflected in gene transcription - a case study of two litter decomposers.</title>
        <authorList>
            <person name="Barbi F."/>
            <person name="Kohler A."/>
            <person name="Barry K."/>
            <person name="Baskaran P."/>
            <person name="Daum C."/>
            <person name="Fauchery L."/>
            <person name="Ihrmark K."/>
            <person name="Kuo A."/>
            <person name="LaButti K."/>
            <person name="Lipzen A."/>
            <person name="Morin E."/>
            <person name="Grigoriev I.V."/>
            <person name="Henrissat B."/>
            <person name="Lindahl B."/>
            <person name="Martin F."/>
        </authorList>
    </citation>
    <scope>NUCLEOTIDE SEQUENCE</scope>
    <source>
        <strain evidence="4">JB14</strain>
    </source>
</reference>
<evidence type="ECO:0000256" key="2">
    <source>
        <dbReference type="SAM" id="SignalP"/>
    </source>
</evidence>
<feature type="signal peptide" evidence="2">
    <location>
        <begin position="1"/>
        <end position="20"/>
    </location>
</feature>
<protein>
    <recommendedName>
        <fullName evidence="3">RING-type domain-containing protein</fullName>
    </recommendedName>
</protein>
<dbReference type="OrthoDB" id="5951974at2759"/>
<keyword evidence="1" id="KW-0479">Metal-binding</keyword>
<evidence type="ECO:0000313" key="5">
    <source>
        <dbReference type="Proteomes" id="UP000799118"/>
    </source>
</evidence>
<keyword evidence="2" id="KW-0732">Signal</keyword>
<evidence type="ECO:0000313" key="4">
    <source>
        <dbReference type="EMBL" id="KAE9389591.1"/>
    </source>
</evidence>
<dbReference type="PROSITE" id="PS50089">
    <property type="entry name" value="ZF_RING_2"/>
    <property type="match status" value="1"/>
</dbReference>
<name>A0A6A4GV18_9AGAR</name>
<dbReference type="Proteomes" id="UP000799118">
    <property type="component" value="Unassembled WGS sequence"/>
</dbReference>
<feature type="domain" description="RING-type" evidence="3">
    <location>
        <begin position="84"/>
        <end position="134"/>
    </location>
</feature>
<evidence type="ECO:0000259" key="3">
    <source>
        <dbReference type="PROSITE" id="PS50089"/>
    </source>
</evidence>
<evidence type="ECO:0000256" key="1">
    <source>
        <dbReference type="PROSITE-ProRule" id="PRU00175"/>
    </source>
</evidence>
<dbReference type="Pfam" id="PF13639">
    <property type="entry name" value="zf-RING_2"/>
    <property type="match status" value="1"/>
</dbReference>
<dbReference type="Gene3D" id="3.30.40.10">
    <property type="entry name" value="Zinc/RING finger domain, C3HC4 (zinc finger)"/>
    <property type="match status" value="1"/>
</dbReference>
<dbReference type="PROSITE" id="PS51257">
    <property type="entry name" value="PROKAR_LIPOPROTEIN"/>
    <property type="match status" value="1"/>
</dbReference>
<keyword evidence="1" id="KW-0862">Zinc</keyword>
<keyword evidence="5" id="KW-1185">Reference proteome</keyword>
<dbReference type="SUPFAM" id="SSF57850">
    <property type="entry name" value="RING/U-box"/>
    <property type="match status" value="1"/>
</dbReference>
<dbReference type="InterPro" id="IPR001841">
    <property type="entry name" value="Znf_RING"/>
</dbReference>
<dbReference type="InterPro" id="IPR013083">
    <property type="entry name" value="Znf_RING/FYVE/PHD"/>
</dbReference>
<accession>A0A6A4GV18</accession>
<keyword evidence="1" id="KW-0863">Zinc-finger</keyword>
<dbReference type="EMBL" id="ML769689">
    <property type="protein sequence ID" value="KAE9389591.1"/>
    <property type="molecule type" value="Genomic_DNA"/>
</dbReference>
<sequence length="163" mass="18452">MRLSTLFAISTAFFACLTQAAPFSSLSGSNAELELRAERLARNQMYINGELLERDVSEVKRRDFTPIGGLTIFERDLLRRTDECGVCLEKVRKPEKMVNLCENKGEDGASHEICHKCMENWIMKEGKESCPVCRGELWMPYEERVCKSRTPSPEPKKTASGGK</sequence>
<gene>
    <name evidence="4" type="ORF">BT96DRAFT_1024991</name>
</gene>
<feature type="chain" id="PRO_5025661781" description="RING-type domain-containing protein" evidence="2">
    <location>
        <begin position="21"/>
        <end position="163"/>
    </location>
</feature>
<dbReference type="AlphaFoldDB" id="A0A6A4GV18"/>
<proteinExistence type="predicted"/>
<dbReference type="GO" id="GO:0008270">
    <property type="term" value="F:zinc ion binding"/>
    <property type="evidence" value="ECO:0007669"/>
    <property type="project" value="UniProtKB-KW"/>
</dbReference>
<organism evidence="4 5">
    <name type="scientific">Gymnopus androsaceus JB14</name>
    <dbReference type="NCBI Taxonomy" id="1447944"/>
    <lineage>
        <taxon>Eukaryota</taxon>
        <taxon>Fungi</taxon>
        <taxon>Dikarya</taxon>
        <taxon>Basidiomycota</taxon>
        <taxon>Agaricomycotina</taxon>
        <taxon>Agaricomycetes</taxon>
        <taxon>Agaricomycetidae</taxon>
        <taxon>Agaricales</taxon>
        <taxon>Marasmiineae</taxon>
        <taxon>Omphalotaceae</taxon>
        <taxon>Gymnopus</taxon>
    </lineage>
</organism>